<comment type="caution">
    <text evidence="1">The sequence shown here is derived from an EMBL/GenBank/DDBJ whole genome shotgun (WGS) entry which is preliminary data.</text>
</comment>
<organism evidence="1 2">
    <name type="scientific">Karstenula rhodostoma CBS 690.94</name>
    <dbReference type="NCBI Taxonomy" id="1392251"/>
    <lineage>
        <taxon>Eukaryota</taxon>
        <taxon>Fungi</taxon>
        <taxon>Dikarya</taxon>
        <taxon>Ascomycota</taxon>
        <taxon>Pezizomycotina</taxon>
        <taxon>Dothideomycetes</taxon>
        <taxon>Pleosporomycetidae</taxon>
        <taxon>Pleosporales</taxon>
        <taxon>Massarineae</taxon>
        <taxon>Didymosphaeriaceae</taxon>
        <taxon>Karstenula</taxon>
    </lineage>
</organism>
<reference evidence="1" key="1">
    <citation type="journal article" date="2020" name="Stud. Mycol.">
        <title>101 Dothideomycetes genomes: a test case for predicting lifestyles and emergence of pathogens.</title>
        <authorList>
            <person name="Haridas S."/>
            <person name="Albert R."/>
            <person name="Binder M."/>
            <person name="Bloem J."/>
            <person name="Labutti K."/>
            <person name="Salamov A."/>
            <person name="Andreopoulos B."/>
            <person name="Baker S."/>
            <person name="Barry K."/>
            <person name="Bills G."/>
            <person name="Bluhm B."/>
            <person name="Cannon C."/>
            <person name="Castanera R."/>
            <person name="Culley D."/>
            <person name="Daum C."/>
            <person name="Ezra D."/>
            <person name="Gonzalez J."/>
            <person name="Henrissat B."/>
            <person name="Kuo A."/>
            <person name="Liang C."/>
            <person name="Lipzen A."/>
            <person name="Lutzoni F."/>
            <person name="Magnuson J."/>
            <person name="Mondo S."/>
            <person name="Nolan M."/>
            <person name="Ohm R."/>
            <person name="Pangilinan J."/>
            <person name="Park H.-J."/>
            <person name="Ramirez L."/>
            <person name="Alfaro M."/>
            <person name="Sun H."/>
            <person name="Tritt A."/>
            <person name="Yoshinaga Y."/>
            <person name="Zwiers L.-H."/>
            <person name="Turgeon B."/>
            <person name="Goodwin S."/>
            <person name="Spatafora J."/>
            <person name="Crous P."/>
            <person name="Grigoriev I."/>
        </authorList>
    </citation>
    <scope>NUCLEOTIDE SEQUENCE</scope>
    <source>
        <strain evidence="1">CBS 690.94</strain>
    </source>
</reference>
<dbReference type="AlphaFoldDB" id="A0A9P4UHK9"/>
<accession>A0A9P4UHK9</accession>
<proteinExistence type="predicted"/>
<protein>
    <submittedName>
        <fullName evidence="1">Uncharacterized protein</fullName>
    </submittedName>
</protein>
<name>A0A9P4UHK9_9PLEO</name>
<evidence type="ECO:0000313" key="1">
    <source>
        <dbReference type="EMBL" id="KAF2449678.1"/>
    </source>
</evidence>
<keyword evidence="2" id="KW-1185">Reference proteome</keyword>
<gene>
    <name evidence="1" type="ORF">P171DRAFT_198011</name>
</gene>
<dbReference type="EMBL" id="MU001494">
    <property type="protein sequence ID" value="KAF2449678.1"/>
    <property type="molecule type" value="Genomic_DNA"/>
</dbReference>
<sequence length="92" mass="10771">MHPVAPWFGNESLRCRVLIRCSLWMWSNCSYPDRKLVSRPSVEDGCEEEKEERREFRVVGNWRTLTGYTLDFHLSSRFLAAFESNGLNSIPC</sequence>
<evidence type="ECO:0000313" key="2">
    <source>
        <dbReference type="Proteomes" id="UP000799764"/>
    </source>
</evidence>
<dbReference type="Proteomes" id="UP000799764">
    <property type="component" value="Unassembled WGS sequence"/>
</dbReference>